<dbReference type="OrthoDB" id="4517419at2"/>
<name>A0A1I4VMN7_9PSEU</name>
<dbReference type="EMBL" id="FOUP01000002">
    <property type="protein sequence ID" value="SFN02226.1"/>
    <property type="molecule type" value="Genomic_DNA"/>
</dbReference>
<feature type="compositionally biased region" description="Low complexity" evidence="1">
    <location>
        <begin position="107"/>
        <end position="123"/>
    </location>
</feature>
<protein>
    <submittedName>
        <fullName evidence="3">Uncharacterized protein</fullName>
    </submittedName>
</protein>
<dbReference type="EMBL" id="RBXX01000002">
    <property type="protein sequence ID" value="RKT87308.1"/>
    <property type="molecule type" value="Genomic_DNA"/>
</dbReference>
<keyword evidence="5" id="KW-1185">Reference proteome</keyword>
<organism evidence="3 4">
    <name type="scientific">Saccharopolyspora antimicrobica</name>
    <dbReference type="NCBI Taxonomy" id="455193"/>
    <lineage>
        <taxon>Bacteria</taxon>
        <taxon>Bacillati</taxon>
        <taxon>Actinomycetota</taxon>
        <taxon>Actinomycetes</taxon>
        <taxon>Pseudonocardiales</taxon>
        <taxon>Pseudonocardiaceae</taxon>
        <taxon>Saccharopolyspora</taxon>
    </lineage>
</organism>
<dbReference type="AlphaFoldDB" id="A0A1I4VMN7"/>
<evidence type="ECO:0000313" key="5">
    <source>
        <dbReference type="Proteomes" id="UP000270697"/>
    </source>
</evidence>
<dbReference type="Proteomes" id="UP000270697">
    <property type="component" value="Unassembled WGS sequence"/>
</dbReference>
<proteinExistence type="predicted"/>
<dbReference type="RefSeq" id="WP_121505411.1">
    <property type="nucleotide sequence ID" value="NZ_FOUP01000002.1"/>
</dbReference>
<sequence>MFDNDPVHPMLARAFDPPQPFFPNTLRLPELIRDWEPGTATVVAASKPIVDVVPLLRLAAALPVGIPSQQALMQVAQGAQASSTHSAEADLETLDEHKDGNAMADARSSPCSTRSPPTSNSTSRRLRPCARPSHEPPLEERPAAGVEGAVAPA</sequence>
<dbReference type="Proteomes" id="UP000199398">
    <property type="component" value="Unassembled WGS sequence"/>
</dbReference>
<evidence type="ECO:0000313" key="4">
    <source>
        <dbReference type="Proteomes" id="UP000199398"/>
    </source>
</evidence>
<accession>A0A1I4VMN7</accession>
<feature type="compositionally biased region" description="Basic and acidic residues" evidence="1">
    <location>
        <begin position="132"/>
        <end position="142"/>
    </location>
</feature>
<reference evidence="3 4" key="1">
    <citation type="submission" date="2016-10" db="EMBL/GenBank/DDBJ databases">
        <authorList>
            <person name="de Groot N.N."/>
        </authorList>
    </citation>
    <scope>NUCLEOTIDE SEQUENCE [LARGE SCALE GENOMIC DNA]</scope>
    <source>
        <strain evidence="3 4">CPCC 201259</strain>
    </source>
</reference>
<reference evidence="2 5" key="2">
    <citation type="submission" date="2018-10" db="EMBL/GenBank/DDBJ databases">
        <title>Sequencing the genomes of 1000 actinobacteria strains.</title>
        <authorList>
            <person name="Klenk H.-P."/>
        </authorList>
    </citation>
    <scope>NUCLEOTIDE SEQUENCE [LARGE SCALE GENOMIC DNA]</scope>
    <source>
        <strain evidence="2 5">DSM 45119</strain>
    </source>
</reference>
<evidence type="ECO:0000313" key="3">
    <source>
        <dbReference type="EMBL" id="SFN02226.1"/>
    </source>
</evidence>
<gene>
    <name evidence="2" type="ORF">ATL45_5716</name>
    <name evidence="3" type="ORF">SAMN05421805_102271</name>
</gene>
<feature type="region of interest" description="Disordered" evidence="1">
    <location>
        <begin position="77"/>
        <end position="153"/>
    </location>
</feature>
<feature type="compositionally biased region" description="Low complexity" evidence="1">
    <location>
        <begin position="143"/>
        <end position="153"/>
    </location>
</feature>
<evidence type="ECO:0000313" key="2">
    <source>
        <dbReference type="EMBL" id="RKT87308.1"/>
    </source>
</evidence>
<feature type="compositionally biased region" description="Polar residues" evidence="1">
    <location>
        <begin position="77"/>
        <end position="86"/>
    </location>
</feature>
<evidence type="ECO:0000256" key="1">
    <source>
        <dbReference type="SAM" id="MobiDB-lite"/>
    </source>
</evidence>